<dbReference type="InterPro" id="IPR051545">
    <property type="entry name" value="NAD(P)H_dehydrogenase_qn"/>
</dbReference>
<evidence type="ECO:0000256" key="1">
    <source>
        <dbReference type="ARBA" id="ARBA00006252"/>
    </source>
</evidence>
<dbReference type="GO" id="GO:0003955">
    <property type="term" value="F:NAD(P)H dehydrogenase (quinone) activity"/>
    <property type="evidence" value="ECO:0007669"/>
    <property type="project" value="TreeGrafter"/>
</dbReference>
<proteinExistence type="inferred from homology"/>
<dbReference type="Proteomes" id="UP000177652">
    <property type="component" value="Unassembled WGS sequence"/>
</dbReference>
<keyword evidence="2" id="KW-0560">Oxidoreductase</keyword>
<sequence>MESGRRIFMLVGNPCLEGFTGELADAYEHEARAAGHEVKRLNLGELQFDPILHRGYEVIQPLEPDLLKVQEYVRWSDHLVVLYPNWWTSMPALLKGMFDRMWLPGFAFSFDKKTHDVVELLKGKTARVIVVDGAHSPFMTRLKYGDYTNEISRGILGFSGLDVYVTTMGPCEHPDREKHDAWVSEVREFGTQGA</sequence>
<gene>
    <name evidence="4" type="ORF">A3D71_04600</name>
</gene>
<accession>A0A1F6DV79</accession>
<reference evidence="4 5" key="1">
    <citation type="journal article" date="2016" name="Nat. Commun.">
        <title>Thousands of microbial genomes shed light on interconnected biogeochemical processes in an aquifer system.</title>
        <authorList>
            <person name="Anantharaman K."/>
            <person name="Brown C.T."/>
            <person name="Hug L.A."/>
            <person name="Sharon I."/>
            <person name="Castelle C.J."/>
            <person name="Probst A.J."/>
            <person name="Thomas B.C."/>
            <person name="Singh A."/>
            <person name="Wilkins M.J."/>
            <person name="Karaoz U."/>
            <person name="Brodie E.L."/>
            <person name="Williams K.H."/>
            <person name="Hubbard S.S."/>
            <person name="Banfield J.F."/>
        </authorList>
    </citation>
    <scope>NUCLEOTIDE SEQUENCE [LARGE SCALE GENOMIC DNA]</scope>
</reference>
<evidence type="ECO:0000313" key="5">
    <source>
        <dbReference type="Proteomes" id="UP000177652"/>
    </source>
</evidence>
<dbReference type="EMBL" id="MFLK01000052">
    <property type="protein sequence ID" value="OGG65331.1"/>
    <property type="molecule type" value="Genomic_DNA"/>
</dbReference>
<comment type="caution">
    <text evidence="4">The sequence shown here is derived from an EMBL/GenBank/DDBJ whole genome shotgun (WGS) entry which is preliminary data.</text>
</comment>
<dbReference type="Pfam" id="PF02525">
    <property type="entry name" value="Flavodoxin_2"/>
    <property type="match status" value="1"/>
</dbReference>
<evidence type="ECO:0000256" key="2">
    <source>
        <dbReference type="ARBA" id="ARBA00023002"/>
    </source>
</evidence>
<organism evidence="4 5">
    <name type="scientific">Candidatus Kaiserbacteria bacterium RIFCSPHIGHO2_02_FULL_55_20</name>
    <dbReference type="NCBI Taxonomy" id="1798497"/>
    <lineage>
        <taxon>Bacteria</taxon>
        <taxon>Candidatus Kaiseribacteriota</taxon>
    </lineage>
</organism>
<dbReference type="PANTHER" id="PTHR10204:SF34">
    <property type="entry name" value="NAD(P)H DEHYDROGENASE [QUINONE] 1 ISOFORM 1"/>
    <property type="match status" value="1"/>
</dbReference>
<evidence type="ECO:0000313" key="4">
    <source>
        <dbReference type="EMBL" id="OGG65331.1"/>
    </source>
</evidence>
<dbReference type="InterPro" id="IPR003680">
    <property type="entry name" value="Flavodoxin_fold"/>
</dbReference>
<name>A0A1F6DV79_9BACT</name>
<dbReference type="GO" id="GO:0005829">
    <property type="term" value="C:cytosol"/>
    <property type="evidence" value="ECO:0007669"/>
    <property type="project" value="TreeGrafter"/>
</dbReference>
<dbReference type="SUPFAM" id="SSF52218">
    <property type="entry name" value="Flavoproteins"/>
    <property type="match status" value="1"/>
</dbReference>
<dbReference type="InterPro" id="IPR029039">
    <property type="entry name" value="Flavoprotein-like_sf"/>
</dbReference>
<dbReference type="Gene3D" id="3.40.50.360">
    <property type="match status" value="1"/>
</dbReference>
<feature type="domain" description="Flavodoxin-like fold" evidence="3">
    <location>
        <begin position="6"/>
        <end position="166"/>
    </location>
</feature>
<protein>
    <recommendedName>
        <fullName evidence="3">Flavodoxin-like fold domain-containing protein</fullName>
    </recommendedName>
</protein>
<evidence type="ECO:0000259" key="3">
    <source>
        <dbReference type="Pfam" id="PF02525"/>
    </source>
</evidence>
<dbReference type="PANTHER" id="PTHR10204">
    <property type="entry name" value="NAD P H OXIDOREDUCTASE-RELATED"/>
    <property type="match status" value="1"/>
</dbReference>
<comment type="similarity">
    <text evidence="1">Belongs to the NAD(P)H dehydrogenase (quinone) family.</text>
</comment>
<dbReference type="AlphaFoldDB" id="A0A1F6DV79"/>